<dbReference type="Gene3D" id="3.40.30.10">
    <property type="entry name" value="Glutaredoxin"/>
    <property type="match status" value="1"/>
</dbReference>
<proteinExistence type="predicted"/>
<sequence>MDIINNNFIQRSPKFRKMNHFLAFLIPFFINCQLYYSASAQKVNIGEKCPDVKLKLINYSSKEASLLTAFNDKPLIIDFWNTHCAPCIALIPQLDSLQKAYKNQFNVLLVTSEKEEAIKSFLKKNETLKSLKLPIVYAADTIRNMFPHFGEPHDVWIDKAGVVQAITNMYELLPENFEKFIHGNALNLREKKEMLDEETLIGKPLLIVDEEKNSGKNKLYYSWMGTYNPLVPSMTLSDFKIKGARKLICQNFSATVLYKIAYSMYKDNGPIEIIYACKDSLRLIDNNRTGDNRFCFEIYMRDSSETDDKIKTQMQKELDRFFNLKSIIKKENVSKPCYVLTRLKNNENFKNKDNARADRTDKDNNIILKNVPIQGFIASRIYAILSHDMINETGYRGGLDLVLPNTTDVSKIKQSLNQYGLDINLEVRSDNTVVLQDIQ</sequence>
<organism evidence="3 4">
    <name type="scientific">Chitinophaga flava</name>
    <dbReference type="NCBI Taxonomy" id="2259036"/>
    <lineage>
        <taxon>Bacteria</taxon>
        <taxon>Pseudomonadati</taxon>
        <taxon>Bacteroidota</taxon>
        <taxon>Chitinophagia</taxon>
        <taxon>Chitinophagales</taxon>
        <taxon>Chitinophagaceae</taxon>
        <taxon>Chitinophaga</taxon>
    </lineage>
</organism>
<keyword evidence="1" id="KW-1133">Transmembrane helix</keyword>
<gene>
    <name evidence="3" type="ORF">DF182_00370</name>
</gene>
<keyword evidence="1" id="KW-0812">Transmembrane</keyword>
<dbReference type="InterPro" id="IPR036249">
    <property type="entry name" value="Thioredoxin-like_sf"/>
</dbReference>
<reference evidence="3 4" key="1">
    <citation type="submission" date="2018-05" db="EMBL/GenBank/DDBJ databases">
        <title>Chitinophaga sp. K3CV102501T nov., isolated from isolated from a monsoon evergreen broad-leaved forest soil.</title>
        <authorList>
            <person name="Lv Y."/>
        </authorList>
    </citation>
    <scope>NUCLEOTIDE SEQUENCE [LARGE SCALE GENOMIC DNA]</scope>
    <source>
        <strain evidence="3 4">GDMCC 1.1325</strain>
    </source>
</reference>
<dbReference type="AlphaFoldDB" id="A0A365XY09"/>
<evidence type="ECO:0000313" key="4">
    <source>
        <dbReference type="Proteomes" id="UP000253410"/>
    </source>
</evidence>
<dbReference type="CDD" id="cd02966">
    <property type="entry name" value="TlpA_like_family"/>
    <property type="match status" value="1"/>
</dbReference>
<dbReference type="GO" id="GO:0016209">
    <property type="term" value="F:antioxidant activity"/>
    <property type="evidence" value="ECO:0007669"/>
    <property type="project" value="InterPro"/>
</dbReference>
<dbReference type="EMBL" id="QFFJ01000001">
    <property type="protein sequence ID" value="RBL91110.1"/>
    <property type="molecule type" value="Genomic_DNA"/>
</dbReference>
<evidence type="ECO:0000313" key="3">
    <source>
        <dbReference type="EMBL" id="RBL91110.1"/>
    </source>
</evidence>
<dbReference type="Proteomes" id="UP000253410">
    <property type="component" value="Unassembled WGS sequence"/>
</dbReference>
<evidence type="ECO:0000256" key="1">
    <source>
        <dbReference type="SAM" id="Phobius"/>
    </source>
</evidence>
<dbReference type="OrthoDB" id="793244at2"/>
<keyword evidence="1" id="KW-0472">Membrane</keyword>
<comment type="caution">
    <text evidence="3">The sequence shown here is derived from an EMBL/GenBank/DDBJ whole genome shotgun (WGS) entry which is preliminary data.</text>
</comment>
<dbReference type="InterPro" id="IPR013766">
    <property type="entry name" value="Thioredoxin_domain"/>
</dbReference>
<protein>
    <recommendedName>
        <fullName evidence="2">Thioredoxin domain-containing protein</fullName>
    </recommendedName>
</protein>
<accession>A0A365XY09</accession>
<name>A0A365XY09_9BACT</name>
<dbReference type="Pfam" id="PF00578">
    <property type="entry name" value="AhpC-TSA"/>
    <property type="match status" value="1"/>
</dbReference>
<dbReference type="SUPFAM" id="SSF52833">
    <property type="entry name" value="Thioredoxin-like"/>
    <property type="match status" value="1"/>
</dbReference>
<dbReference type="PANTHER" id="PTHR42852">
    <property type="entry name" value="THIOL:DISULFIDE INTERCHANGE PROTEIN DSBE"/>
    <property type="match status" value="1"/>
</dbReference>
<dbReference type="PANTHER" id="PTHR42852:SF18">
    <property type="entry name" value="CHROMOSOME UNDETERMINED SCAFFOLD_47, WHOLE GENOME SHOTGUN SEQUENCE"/>
    <property type="match status" value="1"/>
</dbReference>
<dbReference type="InterPro" id="IPR050553">
    <property type="entry name" value="Thioredoxin_ResA/DsbE_sf"/>
</dbReference>
<keyword evidence="4" id="KW-1185">Reference proteome</keyword>
<dbReference type="GO" id="GO:0016491">
    <property type="term" value="F:oxidoreductase activity"/>
    <property type="evidence" value="ECO:0007669"/>
    <property type="project" value="InterPro"/>
</dbReference>
<evidence type="ECO:0000259" key="2">
    <source>
        <dbReference type="PROSITE" id="PS51352"/>
    </source>
</evidence>
<feature type="domain" description="Thioredoxin" evidence="2">
    <location>
        <begin position="43"/>
        <end position="191"/>
    </location>
</feature>
<feature type="transmembrane region" description="Helical" evidence="1">
    <location>
        <begin position="21"/>
        <end position="38"/>
    </location>
</feature>
<dbReference type="PROSITE" id="PS51352">
    <property type="entry name" value="THIOREDOXIN_2"/>
    <property type="match status" value="1"/>
</dbReference>
<dbReference type="InterPro" id="IPR000866">
    <property type="entry name" value="AhpC/TSA"/>
</dbReference>